<dbReference type="Pfam" id="PF05488">
    <property type="entry name" value="PAAR_motif"/>
    <property type="match status" value="2"/>
</dbReference>
<sequence length="131" mass="11976">MGAPAARKTDSTVCPIPQHVKGALSGGSADVIIGGQAAARVGDQAGCPGAAAGAGAMGAAKAGGSPFAAADCDSAKDRKGGGGGGGGGGADVVMMGSGSVLINGMPAARLGDQMAHGGKIVTGFPGVMIGG</sequence>
<dbReference type="RefSeq" id="WP_237378016.1">
    <property type="nucleotide sequence ID" value="NZ_CP071793.1"/>
</dbReference>
<proteinExistence type="predicted"/>
<accession>A0A8A4TGR2</accession>
<gene>
    <name evidence="1" type="ORF">J3U87_22510</name>
</gene>
<dbReference type="KEGG" id="scor:J3U87_22510"/>
<evidence type="ECO:0000313" key="2">
    <source>
        <dbReference type="Proteomes" id="UP000663929"/>
    </source>
</evidence>
<dbReference type="AlphaFoldDB" id="A0A8A4TGR2"/>
<organism evidence="1 2">
    <name type="scientific">Sulfidibacter corallicola</name>
    <dbReference type="NCBI Taxonomy" id="2818388"/>
    <lineage>
        <taxon>Bacteria</taxon>
        <taxon>Pseudomonadati</taxon>
        <taxon>Acidobacteriota</taxon>
        <taxon>Holophagae</taxon>
        <taxon>Acanthopleuribacterales</taxon>
        <taxon>Acanthopleuribacteraceae</taxon>
        <taxon>Sulfidibacter</taxon>
    </lineage>
</organism>
<reference evidence="1" key="1">
    <citation type="submission" date="2021-03" db="EMBL/GenBank/DDBJ databases">
        <title>Acanthopleuribacteraceae sp. M133.</title>
        <authorList>
            <person name="Wang G."/>
        </authorList>
    </citation>
    <scope>NUCLEOTIDE SEQUENCE</scope>
    <source>
        <strain evidence="1">M133</strain>
    </source>
</reference>
<name>A0A8A4TGR2_SULCO</name>
<dbReference type="InterPro" id="IPR008727">
    <property type="entry name" value="PAAR_motif"/>
</dbReference>
<dbReference type="EMBL" id="CP071793">
    <property type="protein sequence ID" value="QTD48362.1"/>
    <property type="molecule type" value="Genomic_DNA"/>
</dbReference>
<dbReference type="Gene3D" id="2.60.200.60">
    <property type="match status" value="2"/>
</dbReference>
<keyword evidence="2" id="KW-1185">Reference proteome</keyword>
<evidence type="ECO:0000313" key="1">
    <source>
        <dbReference type="EMBL" id="QTD48362.1"/>
    </source>
</evidence>
<protein>
    <submittedName>
        <fullName evidence="1">PAAR domain-containing protein</fullName>
    </submittedName>
</protein>
<dbReference type="Proteomes" id="UP000663929">
    <property type="component" value="Chromosome"/>
</dbReference>